<sequence>MSADKVFIFFLLNFNFMFVSLFVKTVCASCLNWQFNSTI</sequence>
<protein>
    <submittedName>
        <fullName evidence="2">Uncharacterized protein</fullName>
    </submittedName>
</protein>
<dbReference type="EMBL" id="AHCD03000044">
    <property type="protein sequence ID" value="KAF7781092.1"/>
    <property type="molecule type" value="Genomic_DNA"/>
</dbReference>
<gene>
    <name evidence="2" type="ORF">PRUB_b0206</name>
</gene>
<evidence type="ECO:0000313" key="2">
    <source>
        <dbReference type="EMBL" id="KAF7781092.1"/>
    </source>
</evidence>
<keyword evidence="1" id="KW-0472">Membrane</keyword>
<name>A0A8T0BYB7_9GAMM</name>
<keyword evidence="1" id="KW-0812">Transmembrane</keyword>
<evidence type="ECO:0000256" key="1">
    <source>
        <dbReference type="SAM" id="Phobius"/>
    </source>
</evidence>
<proteinExistence type="predicted"/>
<organism evidence="2 3">
    <name type="scientific">Pseudoalteromonas rubra</name>
    <dbReference type="NCBI Taxonomy" id="43658"/>
    <lineage>
        <taxon>Bacteria</taxon>
        <taxon>Pseudomonadati</taxon>
        <taxon>Pseudomonadota</taxon>
        <taxon>Gammaproteobacteria</taxon>
        <taxon>Alteromonadales</taxon>
        <taxon>Pseudoalteromonadaceae</taxon>
        <taxon>Pseudoalteromonas</taxon>
    </lineage>
</organism>
<keyword evidence="1" id="KW-1133">Transmembrane helix</keyword>
<comment type="caution">
    <text evidence="2">The sequence shown here is derived from an EMBL/GenBank/DDBJ whole genome shotgun (WGS) entry which is preliminary data.</text>
</comment>
<dbReference type="AlphaFoldDB" id="A0A8T0BYB7"/>
<feature type="transmembrane region" description="Helical" evidence="1">
    <location>
        <begin position="6"/>
        <end position="31"/>
    </location>
</feature>
<reference evidence="2 3" key="1">
    <citation type="journal article" date="2012" name="J. Bacteriol.">
        <title>Genome sequence of the cycloprodigiosin-producing bacterial strain Pseudoalteromonas rubra ATCC 29570(T).</title>
        <authorList>
            <person name="Xie B.B."/>
            <person name="Shu Y.L."/>
            <person name="Qin Q.L."/>
            <person name="Rong J.C."/>
            <person name="Zhang X.Y."/>
            <person name="Chen X.L."/>
            <person name="Zhou B.C."/>
            <person name="Zhang Y.Z."/>
        </authorList>
    </citation>
    <scope>NUCLEOTIDE SEQUENCE [LARGE SCALE GENOMIC DNA]</scope>
    <source>
        <strain evidence="2 3">DSM 6842</strain>
    </source>
</reference>
<evidence type="ECO:0000313" key="3">
    <source>
        <dbReference type="Proteomes" id="UP000016480"/>
    </source>
</evidence>
<accession>A0A8T0BYB7</accession>
<dbReference type="Proteomes" id="UP000016480">
    <property type="component" value="Unassembled WGS sequence"/>
</dbReference>